<gene>
    <name evidence="1" type="ORF">C8F04DRAFT_1201492</name>
</gene>
<dbReference type="Proteomes" id="UP001218188">
    <property type="component" value="Unassembled WGS sequence"/>
</dbReference>
<protein>
    <submittedName>
        <fullName evidence="1">Uncharacterized protein</fullName>
    </submittedName>
</protein>
<accession>A0AAD6S0U3</accession>
<dbReference type="AlphaFoldDB" id="A0AAD6S0U3"/>
<name>A0AAD6S0U3_9AGAR</name>
<proteinExistence type="predicted"/>
<comment type="caution">
    <text evidence="1">The sequence shown here is derived from an EMBL/GenBank/DDBJ whole genome shotgun (WGS) entry which is preliminary data.</text>
</comment>
<keyword evidence="2" id="KW-1185">Reference proteome</keyword>
<evidence type="ECO:0000313" key="1">
    <source>
        <dbReference type="EMBL" id="KAJ7016812.1"/>
    </source>
</evidence>
<sequence length="282" mass="30968">MATMANYSNYSKTQGLLMHKQVDTRAGRRAAVLTRTATFTELYRFASTLSNGFQVKYGIKTQLAGAFPASVPRPPANGIDFSATFNLWNLPCKIKIYAAASTSTLQFKYDHGRNQIKLVYPVLKERCTSDMVYGTPRGSLASVVIYTSQNGGTCTLRSAPSLEAIFAASGKNCQTYYRNSALPSALAVINPSDVVYGTPPQVLVWCTPQLAARGSIPRGYSFIVTTPEWKHRKRDSTRAIDILSTTSLKGRIPQTWGTEHRELPWVSSIATKLAERGSTPRA</sequence>
<evidence type="ECO:0000313" key="2">
    <source>
        <dbReference type="Proteomes" id="UP001218188"/>
    </source>
</evidence>
<reference evidence="1" key="1">
    <citation type="submission" date="2023-03" db="EMBL/GenBank/DDBJ databases">
        <title>Massive genome expansion in bonnet fungi (Mycena s.s.) driven by repeated elements and novel gene families across ecological guilds.</title>
        <authorList>
            <consortium name="Lawrence Berkeley National Laboratory"/>
            <person name="Harder C.B."/>
            <person name="Miyauchi S."/>
            <person name="Viragh M."/>
            <person name="Kuo A."/>
            <person name="Thoen E."/>
            <person name="Andreopoulos B."/>
            <person name="Lu D."/>
            <person name="Skrede I."/>
            <person name="Drula E."/>
            <person name="Henrissat B."/>
            <person name="Morin E."/>
            <person name="Kohler A."/>
            <person name="Barry K."/>
            <person name="LaButti K."/>
            <person name="Morin E."/>
            <person name="Salamov A."/>
            <person name="Lipzen A."/>
            <person name="Mereny Z."/>
            <person name="Hegedus B."/>
            <person name="Baldrian P."/>
            <person name="Stursova M."/>
            <person name="Weitz H."/>
            <person name="Taylor A."/>
            <person name="Grigoriev I.V."/>
            <person name="Nagy L.G."/>
            <person name="Martin F."/>
            <person name="Kauserud H."/>
        </authorList>
    </citation>
    <scope>NUCLEOTIDE SEQUENCE</scope>
    <source>
        <strain evidence="1">CBHHK200</strain>
    </source>
</reference>
<organism evidence="1 2">
    <name type="scientific">Mycena alexandri</name>
    <dbReference type="NCBI Taxonomy" id="1745969"/>
    <lineage>
        <taxon>Eukaryota</taxon>
        <taxon>Fungi</taxon>
        <taxon>Dikarya</taxon>
        <taxon>Basidiomycota</taxon>
        <taxon>Agaricomycotina</taxon>
        <taxon>Agaricomycetes</taxon>
        <taxon>Agaricomycetidae</taxon>
        <taxon>Agaricales</taxon>
        <taxon>Marasmiineae</taxon>
        <taxon>Mycenaceae</taxon>
        <taxon>Mycena</taxon>
    </lineage>
</organism>
<dbReference type="EMBL" id="JARJCM010000461">
    <property type="protein sequence ID" value="KAJ7016812.1"/>
    <property type="molecule type" value="Genomic_DNA"/>
</dbReference>